<evidence type="ECO:0000259" key="2">
    <source>
        <dbReference type="Pfam" id="PF26450"/>
    </source>
</evidence>
<comment type="caution">
    <text evidence="3">The sequence shown here is derived from an EMBL/GenBank/DDBJ whole genome shotgun (WGS) entry which is preliminary data.</text>
</comment>
<protein>
    <recommendedName>
        <fullName evidence="2">DUF8129 domain-containing protein</fullName>
    </recommendedName>
</protein>
<gene>
    <name evidence="3" type="ORF">J2S66_001177</name>
</gene>
<dbReference type="Proteomes" id="UP001268819">
    <property type="component" value="Unassembled WGS sequence"/>
</dbReference>
<name>A0ABU1PQ55_9PSEU</name>
<keyword evidence="4" id="KW-1185">Reference proteome</keyword>
<proteinExistence type="predicted"/>
<evidence type="ECO:0000313" key="3">
    <source>
        <dbReference type="EMBL" id="MDR6592793.1"/>
    </source>
</evidence>
<evidence type="ECO:0000313" key="4">
    <source>
        <dbReference type="Proteomes" id="UP001268819"/>
    </source>
</evidence>
<dbReference type="Pfam" id="PF26450">
    <property type="entry name" value="DUF8129"/>
    <property type="match status" value="1"/>
</dbReference>
<sequence>MSHELPIPDYDQLSLGDLRHRVRSLARDELAAVLEHERAHGNRTPVTEVLTARLAQLDDGAEPSGGDPANTPGAASTPRTPPVSPAHSPDDNTPLRHGVAGQTPARGRP</sequence>
<reference evidence="3 4" key="1">
    <citation type="submission" date="2023-07" db="EMBL/GenBank/DDBJ databases">
        <title>Sequencing the genomes of 1000 actinobacteria strains.</title>
        <authorList>
            <person name="Klenk H.-P."/>
        </authorList>
    </citation>
    <scope>NUCLEOTIDE SEQUENCE [LARGE SCALE GENOMIC DNA]</scope>
    <source>
        <strain evidence="3 4">DSM 43749</strain>
    </source>
</reference>
<evidence type="ECO:0000256" key="1">
    <source>
        <dbReference type="SAM" id="MobiDB-lite"/>
    </source>
</evidence>
<accession>A0ABU1PQ55</accession>
<organism evidence="3 4">
    <name type="scientific">Saccharothrix longispora</name>
    <dbReference type="NCBI Taxonomy" id="33920"/>
    <lineage>
        <taxon>Bacteria</taxon>
        <taxon>Bacillati</taxon>
        <taxon>Actinomycetota</taxon>
        <taxon>Actinomycetes</taxon>
        <taxon>Pseudonocardiales</taxon>
        <taxon>Pseudonocardiaceae</taxon>
        <taxon>Saccharothrix</taxon>
    </lineage>
</organism>
<dbReference type="RefSeq" id="WP_310304707.1">
    <property type="nucleotide sequence ID" value="NZ_BAAAXB010000001.1"/>
</dbReference>
<feature type="domain" description="DUF8129" evidence="2">
    <location>
        <begin position="5"/>
        <end position="58"/>
    </location>
</feature>
<dbReference type="InterPro" id="IPR058442">
    <property type="entry name" value="DUF8129"/>
</dbReference>
<feature type="region of interest" description="Disordered" evidence="1">
    <location>
        <begin position="56"/>
        <end position="109"/>
    </location>
</feature>
<dbReference type="EMBL" id="JAVDSG010000001">
    <property type="protein sequence ID" value="MDR6592793.1"/>
    <property type="molecule type" value="Genomic_DNA"/>
</dbReference>